<feature type="domain" description="GspL periplasmic" evidence="12">
    <location>
        <begin position="244"/>
        <end position="396"/>
    </location>
</feature>
<dbReference type="Pfam" id="PF12693">
    <property type="entry name" value="GspL_C"/>
    <property type="match status" value="1"/>
</dbReference>
<evidence type="ECO:0000256" key="1">
    <source>
        <dbReference type="ARBA" id="ARBA00004377"/>
    </source>
</evidence>
<dbReference type="Proteomes" id="UP001234343">
    <property type="component" value="Unassembled WGS sequence"/>
</dbReference>
<protein>
    <recommendedName>
        <fullName evidence="10">Type II secretion system protein L</fullName>
        <shortName evidence="10">T2SS protein L</shortName>
    </recommendedName>
</protein>
<evidence type="ECO:0000313" key="13">
    <source>
        <dbReference type="EMBL" id="MDM7862074.1"/>
    </source>
</evidence>
<name>A0ABT7T0U8_9ALTE</name>
<keyword evidence="5" id="KW-0997">Cell inner membrane</keyword>
<comment type="caution">
    <text evidence="13">The sequence shown here is derived from an EMBL/GenBank/DDBJ whole genome shotgun (WGS) entry which is preliminary data.</text>
</comment>
<feature type="domain" description="GspL cytoplasmic actin-ATPase-like" evidence="11">
    <location>
        <begin position="4"/>
        <end position="237"/>
    </location>
</feature>
<evidence type="ECO:0000256" key="8">
    <source>
        <dbReference type="ARBA" id="ARBA00022989"/>
    </source>
</evidence>
<evidence type="ECO:0000313" key="14">
    <source>
        <dbReference type="Proteomes" id="UP001234343"/>
    </source>
</evidence>
<gene>
    <name evidence="13" type="primary">gspL</name>
    <name evidence="13" type="ORF">QTP81_15830</name>
</gene>
<dbReference type="PIRSF" id="PIRSF015761">
    <property type="entry name" value="Protein_L"/>
    <property type="match status" value="1"/>
</dbReference>
<comment type="subcellular location">
    <subcellularLocation>
        <location evidence="1">Cell inner membrane</location>
        <topology evidence="1">Single-pass membrane protein</topology>
    </subcellularLocation>
</comment>
<sequence>MEQLIVRLGSDTQSPVFWIVWSDAEQEIIASGELPNAAELATLAERAGSRPVTALAPSSDILLKWVTLPPRAGRKAIAAIPYMLEDEISTDVSEQFFALGPKNGNQQAVAIVKRSQMDFWSAVLAEAGLFCDKLIPDVLALPHNEAGWSLLEVGSEWLIRQDQWSGMQGEQAWLMPAVAHYAKQQEDPLLIHDYSGIEVGSLANVEWQTQTLELPMHVLVKGSQTATFNLLQNEYKVKKQTNAAWKKWRLAASLALIALSLSVVDRVITLSSLNQQHEELSAAIDSEIKRGFPDIGAYRDVRRKVNSELAKLEQGGNGLTMLAMLDQLSPAFSQTQVKPQSIRFDGERGELRLQAVASTFEALEQFGNQAQQAGFTVEQGAINNRDNQVIGSVIIKG</sequence>
<keyword evidence="7 10" id="KW-0653">Protein transport</keyword>
<evidence type="ECO:0000256" key="4">
    <source>
        <dbReference type="ARBA" id="ARBA00022475"/>
    </source>
</evidence>
<dbReference type="SUPFAM" id="SSF53067">
    <property type="entry name" value="Actin-like ATPase domain"/>
    <property type="match status" value="2"/>
</dbReference>
<dbReference type="InterPro" id="IPR043129">
    <property type="entry name" value="ATPase_NBD"/>
</dbReference>
<evidence type="ECO:0000256" key="3">
    <source>
        <dbReference type="ARBA" id="ARBA00022448"/>
    </source>
</evidence>
<accession>A0ABT7T0U8</accession>
<dbReference type="CDD" id="cd24017">
    <property type="entry name" value="ASKHA_T2SSL_N"/>
    <property type="match status" value="1"/>
</dbReference>
<evidence type="ECO:0000256" key="6">
    <source>
        <dbReference type="ARBA" id="ARBA00022692"/>
    </source>
</evidence>
<dbReference type="InterPro" id="IPR025691">
    <property type="entry name" value="GspL_pp_dom"/>
</dbReference>
<keyword evidence="8" id="KW-1133">Transmembrane helix</keyword>
<evidence type="ECO:0000259" key="11">
    <source>
        <dbReference type="Pfam" id="PF05134"/>
    </source>
</evidence>
<dbReference type="RefSeq" id="WP_289366825.1">
    <property type="nucleotide sequence ID" value="NZ_JAUCBP010000013.1"/>
</dbReference>
<dbReference type="InterPro" id="IPR007812">
    <property type="entry name" value="T2SS_protein-GspL"/>
</dbReference>
<dbReference type="Pfam" id="PF05134">
    <property type="entry name" value="T2SSL"/>
    <property type="match status" value="1"/>
</dbReference>
<dbReference type="Gene3D" id="3.30.420.370">
    <property type="match status" value="1"/>
</dbReference>
<evidence type="ECO:0000256" key="9">
    <source>
        <dbReference type="ARBA" id="ARBA00023136"/>
    </source>
</evidence>
<dbReference type="Gene3D" id="3.30.1360.100">
    <property type="entry name" value="General secretion pathway protein M, EpsM"/>
    <property type="match status" value="1"/>
</dbReference>
<evidence type="ECO:0000259" key="12">
    <source>
        <dbReference type="Pfam" id="PF12693"/>
    </source>
</evidence>
<keyword evidence="9" id="KW-0472">Membrane</keyword>
<reference evidence="13 14" key="1">
    <citation type="submission" date="2023-06" db="EMBL/GenBank/DDBJ databases">
        <title>Alteromonas sp. ASW11-36 isolated from intertidal sand.</title>
        <authorList>
            <person name="Li Y."/>
        </authorList>
    </citation>
    <scope>NUCLEOTIDE SEQUENCE [LARGE SCALE GENOMIC DNA]</scope>
    <source>
        <strain evidence="13 14">ASW11-36</strain>
    </source>
</reference>
<evidence type="ECO:0000256" key="2">
    <source>
        <dbReference type="ARBA" id="ARBA00005318"/>
    </source>
</evidence>
<dbReference type="InterPro" id="IPR024230">
    <property type="entry name" value="GspL_cyto_dom"/>
</dbReference>
<comment type="function">
    <text evidence="10">Inner membrane component of the type II secretion system required for the energy-dependent secretion of extracellular factors such as proteases and toxins from the periplasm.</text>
</comment>
<dbReference type="Gene3D" id="3.30.420.380">
    <property type="match status" value="1"/>
</dbReference>
<keyword evidence="6" id="KW-0812">Transmembrane</keyword>
<evidence type="ECO:0000256" key="5">
    <source>
        <dbReference type="ARBA" id="ARBA00022519"/>
    </source>
</evidence>
<comment type="similarity">
    <text evidence="2 10">Belongs to the GSP L family.</text>
</comment>
<proteinExistence type="inferred from homology"/>
<dbReference type="NCBIfam" id="TIGR01709">
    <property type="entry name" value="typeII_sec_gspL"/>
    <property type="match status" value="1"/>
</dbReference>
<evidence type="ECO:0000256" key="7">
    <source>
        <dbReference type="ARBA" id="ARBA00022927"/>
    </source>
</evidence>
<organism evidence="13 14">
    <name type="scientific">Alteromonas arenosi</name>
    <dbReference type="NCBI Taxonomy" id="3055817"/>
    <lineage>
        <taxon>Bacteria</taxon>
        <taxon>Pseudomonadati</taxon>
        <taxon>Pseudomonadota</taxon>
        <taxon>Gammaproteobacteria</taxon>
        <taxon>Alteromonadales</taxon>
        <taxon>Alteromonadaceae</taxon>
        <taxon>Alteromonas/Salinimonas group</taxon>
        <taxon>Alteromonas</taxon>
    </lineage>
</organism>
<dbReference type="EMBL" id="JAUCBP010000013">
    <property type="protein sequence ID" value="MDM7862074.1"/>
    <property type="molecule type" value="Genomic_DNA"/>
</dbReference>
<evidence type="ECO:0000256" key="10">
    <source>
        <dbReference type="PIRNR" id="PIRNR015761"/>
    </source>
</evidence>
<keyword evidence="4" id="KW-1003">Cell membrane</keyword>
<keyword evidence="14" id="KW-1185">Reference proteome</keyword>
<keyword evidence="3 10" id="KW-0813">Transport</keyword>